<feature type="chain" id="PRO_5040913474" description="Copper acquisition factor BIM1-like domain-containing protein" evidence="1">
    <location>
        <begin position="20"/>
        <end position="183"/>
    </location>
</feature>
<dbReference type="OrthoDB" id="5567895at2759"/>
<comment type="caution">
    <text evidence="3">The sequence shown here is derived from an EMBL/GenBank/DDBJ whole genome shotgun (WGS) entry which is preliminary data.</text>
</comment>
<evidence type="ECO:0000313" key="4">
    <source>
        <dbReference type="Proteomes" id="UP001150925"/>
    </source>
</evidence>
<organism evidence="3 4">
    <name type="scientific">Dispira parvispora</name>
    <dbReference type="NCBI Taxonomy" id="1520584"/>
    <lineage>
        <taxon>Eukaryota</taxon>
        <taxon>Fungi</taxon>
        <taxon>Fungi incertae sedis</taxon>
        <taxon>Zoopagomycota</taxon>
        <taxon>Kickxellomycotina</taxon>
        <taxon>Dimargaritomycetes</taxon>
        <taxon>Dimargaritales</taxon>
        <taxon>Dimargaritaceae</taxon>
        <taxon>Dispira</taxon>
    </lineage>
</organism>
<evidence type="ECO:0000313" key="3">
    <source>
        <dbReference type="EMBL" id="KAJ1954740.1"/>
    </source>
</evidence>
<keyword evidence="4" id="KW-1185">Reference proteome</keyword>
<dbReference type="InterPro" id="IPR046530">
    <property type="entry name" value="BIM1-like_dom"/>
</dbReference>
<feature type="domain" description="Copper acquisition factor BIM1-like" evidence="2">
    <location>
        <begin position="24"/>
        <end position="161"/>
    </location>
</feature>
<evidence type="ECO:0000259" key="2">
    <source>
        <dbReference type="Pfam" id="PF20238"/>
    </source>
</evidence>
<proteinExistence type="predicted"/>
<keyword evidence="1" id="KW-0732">Signal</keyword>
<dbReference type="Pfam" id="PF20238">
    <property type="entry name" value="BIM1-like_dom"/>
    <property type="match status" value="1"/>
</dbReference>
<name>A0A9W8AJ94_9FUNG</name>
<dbReference type="AlphaFoldDB" id="A0A9W8AJ94"/>
<dbReference type="Proteomes" id="UP001150925">
    <property type="component" value="Unassembled WGS sequence"/>
</dbReference>
<dbReference type="EMBL" id="JANBPY010002499">
    <property type="protein sequence ID" value="KAJ1954740.1"/>
    <property type="molecule type" value="Genomic_DNA"/>
</dbReference>
<reference evidence="3" key="1">
    <citation type="submission" date="2022-07" db="EMBL/GenBank/DDBJ databases">
        <title>Phylogenomic reconstructions and comparative analyses of Kickxellomycotina fungi.</title>
        <authorList>
            <person name="Reynolds N.K."/>
            <person name="Stajich J.E."/>
            <person name="Barry K."/>
            <person name="Grigoriev I.V."/>
            <person name="Crous P."/>
            <person name="Smith M.E."/>
        </authorList>
    </citation>
    <scope>NUCLEOTIDE SEQUENCE</scope>
    <source>
        <strain evidence="3">RSA 1196</strain>
    </source>
</reference>
<accession>A0A9W8AJ94</accession>
<protein>
    <recommendedName>
        <fullName evidence="2">Copper acquisition factor BIM1-like domain-containing protein</fullName>
    </recommendedName>
</protein>
<feature type="signal peptide" evidence="1">
    <location>
        <begin position="1"/>
        <end position="19"/>
    </location>
</feature>
<sequence length="183" mass="19751">MKLVSFLTVLSAGVALVAAQSESRFIFQSPKSRGQDPGLELYWPCGGYTNATTETQIKPKEDVSFTVPADEKGLVTLFYLPLDRTDVDWRELGNVTVTGTSTTLNTTIDFNGKAYPNSKGLLQAVFFRDDGDLRSKPLYQCADVSFDGSVQEPNEKADNNSASTISLGAVLVGLAAVSSWAQL</sequence>
<evidence type="ECO:0000256" key="1">
    <source>
        <dbReference type="SAM" id="SignalP"/>
    </source>
</evidence>
<gene>
    <name evidence="3" type="ORF">IWQ62_005684</name>
</gene>